<keyword evidence="1" id="KW-0677">Repeat</keyword>
<feature type="repeat" description="ANK" evidence="3">
    <location>
        <begin position="79"/>
        <end position="105"/>
    </location>
</feature>
<evidence type="ECO:0000313" key="4">
    <source>
        <dbReference type="EMBL" id="VDK67889.1"/>
    </source>
</evidence>
<evidence type="ECO:0000313" key="5">
    <source>
        <dbReference type="Proteomes" id="UP000277928"/>
    </source>
</evidence>
<dbReference type="PANTHER" id="PTHR24166">
    <property type="entry name" value="ROLLING PEBBLES, ISOFORM B"/>
    <property type="match status" value="1"/>
</dbReference>
<dbReference type="Gene3D" id="1.25.40.20">
    <property type="entry name" value="Ankyrin repeat-containing domain"/>
    <property type="match status" value="2"/>
</dbReference>
<keyword evidence="2 3" id="KW-0040">ANK repeat</keyword>
<dbReference type="PROSITE" id="PS50297">
    <property type="entry name" value="ANK_REP_REGION"/>
    <property type="match status" value="3"/>
</dbReference>
<feature type="repeat" description="ANK" evidence="3">
    <location>
        <begin position="46"/>
        <end position="78"/>
    </location>
</feature>
<gene>
    <name evidence="4" type="ORF">NLS_LOCUS228</name>
</gene>
<evidence type="ECO:0000256" key="3">
    <source>
        <dbReference type="PROSITE-ProRule" id="PRU00023"/>
    </source>
</evidence>
<sequence length="626" mass="69706">MDAVEIIEKDEWERTEAFLAAAYEADYQRVSSSLAYGISADATDDDHITALQIASAQGNLPMMQMLLNCGASVDKCNHCGFTPLLHAARNGKVEAIELLIRHGADPLRTTFYGTTALSLASAGGHFNVIVLLREYASQTRRRAPTPLIAAIAAKQYQIVIHLQFAGIIQHPCRDMFYELDAFHLAEQLMDLKMAVLLRDLGLQLLNQPVICCFATRTPTIQESQMDEISRKKSVDIRCLIRDHQVALVNWVMNLNDFTGLPVGTTPLMYAAITGNISMAETLLRHNCDINAALCGFTPIMIAIVCGNDVLTQYLIRKGASQSTNGCQFSLFELASNSEGISTATIQQLLLGSTHKMRLIERISAILQKISGRGAMSQSAYHQPIKFGKDVGQLSFLQKVTQNMGLKSNWVPEELFDTLVWPEGPCTCFKAINGPDSPISTPTSLLEERIMVTVDEEKQRCLLSDCLIKRIGKDSSLHRSSNYKPPEPLFNINDLHVRQQQCSSISRLQSTLFHFGSGSPKNCSTTSSNSTNLSTMLNSNDWQDSEIPMVRSISELCSTYKYEEKYRDLLDRRCSPDMCQKLEEQEVDCETFLMLTEAEFISFGINPSDARILSSIQKILKEELSKV</sequence>
<accession>A0A3P6S701</accession>
<evidence type="ECO:0008006" key="6">
    <source>
        <dbReference type="Google" id="ProtNLM"/>
    </source>
</evidence>
<keyword evidence="5" id="KW-1185">Reference proteome</keyword>
<dbReference type="EMBL" id="UYRX01000005">
    <property type="protein sequence ID" value="VDK67889.1"/>
    <property type="molecule type" value="Genomic_DNA"/>
</dbReference>
<dbReference type="STRING" id="42156.A0A3P6S701"/>
<reference evidence="4 5" key="1">
    <citation type="submission" date="2018-08" db="EMBL/GenBank/DDBJ databases">
        <authorList>
            <person name="Laetsch R D."/>
            <person name="Stevens L."/>
            <person name="Kumar S."/>
            <person name="Blaxter L. M."/>
        </authorList>
    </citation>
    <scope>NUCLEOTIDE SEQUENCE [LARGE SCALE GENOMIC DNA]</scope>
</reference>
<protein>
    <recommendedName>
        <fullName evidence="6">SAM domain-containing protein</fullName>
    </recommendedName>
</protein>
<dbReference type="OMA" id="YELDAFH"/>
<dbReference type="AlphaFoldDB" id="A0A3P6S701"/>
<evidence type="ECO:0000256" key="2">
    <source>
        <dbReference type="ARBA" id="ARBA00023043"/>
    </source>
</evidence>
<dbReference type="OrthoDB" id="539213at2759"/>
<dbReference type="PROSITE" id="PS50088">
    <property type="entry name" value="ANK_REPEAT"/>
    <property type="match status" value="3"/>
</dbReference>
<evidence type="ECO:0000256" key="1">
    <source>
        <dbReference type="ARBA" id="ARBA00022737"/>
    </source>
</evidence>
<feature type="repeat" description="ANK" evidence="3">
    <location>
        <begin position="262"/>
        <end position="291"/>
    </location>
</feature>
<dbReference type="InterPro" id="IPR036770">
    <property type="entry name" value="Ankyrin_rpt-contain_sf"/>
</dbReference>
<dbReference type="Pfam" id="PF12796">
    <property type="entry name" value="Ank_2"/>
    <property type="match status" value="2"/>
</dbReference>
<dbReference type="SUPFAM" id="SSF48403">
    <property type="entry name" value="Ankyrin repeat"/>
    <property type="match status" value="2"/>
</dbReference>
<proteinExistence type="predicted"/>
<organism evidence="4 5">
    <name type="scientific">Litomosoides sigmodontis</name>
    <name type="common">Filarial nematode worm</name>
    <dbReference type="NCBI Taxonomy" id="42156"/>
    <lineage>
        <taxon>Eukaryota</taxon>
        <taxon>Metazoa</taxon>
        <taxon>Ecdysozoa</taxon>
        <taxon>Nematoda</taxon>
        <taxon>Chromadorea</taxon>
        <taxon>Rhabditida</taxon>
        <taxon>Spirurina</taxon>
        <taxon>Spiruromorpha</taxon>
        <taxon>Filarioidea</taxon>
        <taxon>Onchocercidae</taxon>
        <taxon>Litomosoides</taxon>
    </lineage>
</organism>
<dbReference type="Proteomes" id="UP000277928">
    <property type="component" value="Unassembled WGS sequence"/>
</dbReference>
<dbReference type="SMART" id="SM00248">
    <property type="entry name" value="ANK"/>
    <property type="match status" value="5"/>
</dbReference>
<name>A0A3P6S701_LITSI</name>
<dbReference type="InterPro" id="IPR002110">
    <property type="entry name" value="Ankyrin_rpt"/>
</dbReference>
<dbReference type="InterPro" id="IPR050889">
    <property type="entry name" value="Dendritic_Spine_Reg/Scaffold"/>
</dbReference>
<dbReference type="PANTHER" id="PTHR24166:SF48">
    <property type="entry name" value="PROTEIN VAPYRIN"/>
    <property type="match status" value="1"/>
</dbReference>